<keyword evidence="3" id="KW-1185">Reference proteome</keyword>
<proteinExistence type="predicted"/>
<comment type="caution">
    <text evidence="2">The sequence shown here is derived from an EMBL/GenBank/DDBJ whole genome shotgun (WGS) entry which is preliminary data.</text>
</comment>
<dbReference type="RefSeq" id="WP_368376706.1">
    <property type="nucleotide sequence ID" value="NZ_JBFRYB010000001.1"/>
</dbReference>
<feature type="compositionally biased region" description="Basic and acidic residues" evidence="1">
    <location>
        <begin position="44"/>
        <end position="60"/>
    </location>
</feature>
<dbReference type="Proteomes" id="UP001557484">
    <property type="component" value="Unassembled WGS sequence"/>
</dbReference>
<name>A0ABV3TYH8_9GAMM</name>
<gene>
    <name evidence="2" type="ORF">AB4875_14150</name>
</gene>
<organism evidence="2 3">
    <name type="scientific">Zhongshania arctica</name>
    <dbReference type="NCBI Taxonomy" id="3238302"/>
    <lineage>
        <taxon>Bacteria</taxon>
        <taxon>Pseudomonadati</taxon>
        <taxon>Pseudomonadota</taxon>
        <taxon>Gammaproteobacteria</taxon>
        <taxon>Cellvibrionales</taxon>
        <taxon>Spongiibacteraceae</taxon>
        <taxon>Zhongshania</taxon>
    </lineage>
</organism>
<sequence length="60" mass="6480">MAVPAEGDNTVLLSAPITKIFSGLLSIAPTTLTVLSNNFPKETNASKEKQPKDHSYSDKY</sequence>
<evidence type="ECO:0000256" key="1">
    <source>
        <dbReference type="SAM" id="MobiDB-lite"/>
    </source>
</evidence>
<evidence type="ECO:0000313" key="3">
    <source>
        <dbReference type="Proteomes" id="UP001557484"/>
    </source>
</evidence>
<evidence type="ECO:0000313" key="2">
    <source>
        <dbReference type="EMBL" id="MEX1666632.1"/>
    </source>
</evidence>
<dbReference type="EMBL" id="JBFRYB010000001">
    <property type="protein sequence ID" value="MEX1666632.1"/>
    <property type="molecule type" value="Genomic_DNA"/>
</dbReference>
<protein>
    <submittedName>
        <fullName evidence="2">Uncharacterized protein</fullName>
    </submittedName>
</protein>
<feature type="region of interest" description="Disordered" evidence="1">
    <location>
        <begin position="39"/>
        <end position="60"/>
    </location>
</feature>
<reference evidence="2 3" key="1">
    <citation type="journal article" date="2011" name="Int. J. Syst. Evol. Microbiol.">
        <title>Zhongshania antarctica gen. nov., sp. nov. and Zhongshania guokunii sp. nov., gammaproteobacteria respectively isolated from coastal attached (fast) ice and surface seawater of the Antarctic.</title>
        <authorList>
            <person name="Li H.J."/>
            <person name="Zhang X.Y."/>
            <person name="Chen C.X."/>
            <person name="Zhang Y.J."/>
            <person name="Gao Z.M."/>
            <person name="Yu Y."/>
            <person name="Chen X.L."/>
            <person name="Chen B."/>
            <person name="Zhang Y.Z."/>
        </authorList>
    </citation>
    <scope>NUCLEOTIDE SEQUENCE [LARGE SCALE GENOMIC DNA]</scope>
    <source>
        <strain evidence="2 3">R06B22</strain>
    </source>
</reference>
<accession>A0ABV3TYH8</accession>